<dbReference type="Gene3D" id="3.10.50.10">
    <property type="match status" value="1"/>
</dbReference>
<dbReference type="PROSITE" id="PS51910">
    <property type="entry name" value="GH18_2"/>
    <property type="match status" value="1"/>
</dbReference>
<name>A0A0M6WIS8_9FIRM</name>
<keyword evidence="3" id="KW-1185">Reference proteome</keyword>
<dbReference type="GO" id="GO:0008061">
    <property type="term" value="F:chitin binding"/>
    <property type="evidence" value="ECO:0007669"/>
    <property type="project" value="InterPro"/>
</dbReference>
<dbReference type="Gene3D" id="2.30.30.40">
    <property type="entry name" value="SH3 Domains"/>
    <property type="match status" value="1"/>
</dbReference>
<dbReference type="InterPro" id="IPR001223">
    <property type="entry name" value="Glyco_hydro18_cat"/>
</dbReference>
<evidence type="ECO:0000313" key="2">
    <source>
        <dbReference type="EMBL" id="CRL36632.1"/>
    </source>
</evidence>
<organism evidence="2 3">
    <name type="scientific">Roseburia faecis</name>
    <dbReference type="NCBI Taxonomy" id="301302"/>
    <lineage>
        <taxon>Bacteria</taxon>
        <taxon>Bacillati</taxon>
        <taxon>Bacillota</taxon>
        <taxon>Clostridia</taxon>
        <taxon>Lachnospirales</taxon>
        <taxon>Lachnospiraceae</taxon>
        <taxon>Roseburia</taxon>
    </lineage>
</organism>
<dbReference type="Proteomes" id="UP000049979">
    <property type="component" value="Unassembled WGS sequence"/>
</dbReference>
<dbReference type="InterPro" id="IPR011583">
    <property type="entry name" value="Chitinase_II/V-like_cat"/>
</dbReference>
<dbReference type="InterPro" id="IPR029070">
    <property type="entry name" value="Chitinase_insertion_sf"/>
</dbReference>
<dbReference type="PANTHER" id="PTHR46066">
    <property type="entry name" value="CHITINASE DOMAIN-CONTAINING PROTEIN 1 FAMILY MEMBER"/>
    <property type="match status" value="1"/>
</dbReference>
<dbReference type="RefSeq" id="WP_055067567.1">
    <property type="nucleotide sequence ID" value="NZ_CP173697.1"/>
</dbReference>
<evidence type="ECO:0000313" key="3">
    <source>
        <dbReference type="Proteomes" id="UP000049979"/>
    </source>
</evidence>
<dbReference type="Gene3D" id="3.20.20.80">
    <property type="entry name" value="Glycosidases"/>
    <property type="match status" value="1"/>
</dbReference>
<dbReference type="EMBL" id="CVRR01000013">
    <property type="protein sequence ID" value="CRL36632.1"/>
    <property type="molecule type" value="Genomic_DNA"/>
</dbReference>
<protein>
    <recommendedName>
        <fullName evidence="1">GH18 domain-containing protein</fullName>
    </recommendedName>
</protein>
<proteinExistence type="predicted"/>
<feature type="domain" description="GH18" evidence="1">
    <location>
        <begin position="250"/>
        <end position="572"/>
    </location>
</feature>
<dbReference type="PANTHER" id="PTHR46066:SF2">
    <property type="entry name" value="CHITINASE DOMAIN-CONTAINING PROTEIN 1"/>
    <property type="match status" value="1"/>
</dbReference>
<dbReference type="STRING" id="301302.ERS852420_01954"/>
<dbReference type="InterPro" id="IPR017853">
    <property type="entry name" value="GH"/>
</dbReference>
<dbReference type="Pfam" id="PF00704">
    <property type="entry name" value="Glyco_hydro_18"/>
    <property type="match status" value="1"/>
</dbReference>
<dbReference type="AlphaFoldDB" id="A0A0M6WIS8"/>
<evidence type="ECO:0000259" key="1">
    <source>
        <dbReference type="PROSITE" id="PS51910"/>
    </source>
</evidence>
<dbReference type="SMART" id="SM00636">
    <property type="entry name" value="Glyco_18"/>
    <property type="match status" value="1"/>
</dbReference>
<dbReference type="OrthoDB" id="9775889at2"/>
<sequence>MKKKSHSIFAVLALALVIAAAIVVFALIRKYTPSKEHEDLTTYYHLTNSDEVAIVLNNEVTSSKARVIDGHIYIDYDFVHDNLNSRFYWDNNENILLYATTQNLISAQAEQTSYMVTKSSADYGRKIVTINSDTAYIDLDFVKEYSDFKYKHVKDPHRIIITSQWGKYQTATAKKNASLRVRGGIKSPILKKVSSKEEVTVIEQGDNWDKVMTDDGIIGYMQKRMLSSVKEKTRKSDFTPDTFAHIKKDYNICMAWHQVTNQSANNAVSSVLANTRGINVLSPTWFYLNDNNGNIANLASLNYVNYCHNQGIEVWALVSNLENKNVDTTEVLTHTSKRQNLVNQIVSMAIQYNLDGINVDFESMNGEKVGDAFIEFIRELSIKCKNNGVVLSVDNYVPMSHTSFYNRKEQANFADYVVIMGYDEHYAGSPEAGSVASLSWVTQGVSDTLKEVPADQVILGMPFYTRVWEIPSESSSDDTAAGAKIPSKIYGMKAANDFLATHGATKTWQDDCGQNYSEFTDNDTTYKVWLEDSASAECRLKLVEEKKLAGASFWKLGFETSDIWDTVTRYIH</sequence>
<dbReference type="GO" id="GO:0005975">
    <property type="term" value="P:carbohydrate metabolic process"/>
    <property type="evidence" value="ECO:0007669"/>
    <property type="project" value="InterPro"/>
</dbReference>
<gene>
    <name evidence="2" type="ORF">M72_26741</name>
</gene>
<accession>A0A0M6WIS8</accession>
<dbReference type="SUPFAM" id="SSF51445">
    <property type="entry name" value="(Trans)glycosidases"/>
    <property type="match status" value="1"/>
</dbReference>
<reference evidence="3" key="1">
    <citation type="submission" date="2015-05" db="EMBL/GenBank/DDBJ databases">
        <authorList>
            <consortium name="Pathogen Informatics"/>
        </authorList>
    </citation>
    <scope>NUCLEOTIDE SEQUENCE [LARGE SCALE GENOMIC DNA]</scope>
    <source>
        <strain evidence="3">M72</strain>
    </source>
</reference>